<gene>
    <name evidence="2" type="ORF">JCGZ_26956</name>
</gene>
<dbReference type="AlphaFoldDB" id="A0A067L3X4"/>
<evidence type="ECO:0000313" key="3">
    <source>
        <dbReference type="Proteomes" id="UP000027138"/>
    </source>
</evidence>
<feature type="signal peptide" evidence="1">
    <location>
        <begin position="1"/>
        <end position="28"/>
    </location>
</feature>
<dbReference type="Proteomes" id="UP000027138">
    <property type="component" value="Unassembled WGS sequence"/>
</dbReference>
<evidence type="ECO:0000256" key="1">
    <source>
        <dbReference type="SAM" id="SignalP"/>
    </source>
</evidence>
<feature type="chain" id="PRO_5001644294" evidence="1">
    <location>
        <begin position="29"/>
        <end position="70"/>
    </location>
</feature>
<sequence length="70" mass="7815">MATNSFKTLLVTLLVCALVMSPMMPIEASPLNHRRELRKLPPNCDQGYYLVCKPNNECKCCEEGTPPSNC</sequence>
<organism evidence="2 3">
    <name type="scientific">Jatropha curcas</name>
    <name type="common">Barbados nut</name>
    <dbReference type="NCBI Taxonomy" id="180498"/>
    <lineage>
        <taxon>Eukaryota</taxon>
        <taxon>Viridiplantae</taxon>
        <taxon>Streptophyta</taxon>
        <taxon>Embryophyta</taxon>
        <taxon>Tracheophyta</taxon>
        <taxon>Spermatophyta</taxon>
        <taxon>Magnoliopsida</taxon>
        <taxon>eudicotyledons</taxon>
        <taxon>Gunneridae</taxon>
        <taxon>Pentapetalae</taxon>
        <taxon>rosids</taxon>
        <taxon>fabids</taxon>
        <taxon>Malpighiales</taxon>
        <taxon>Euphorbiaceae</taxon>
        <taxon>Crotonoideae</taxon>
        <taxon>Jatropheae</taxon>
        <taxon>Jatropha</taxon>
    </lineage>
</organism>
<proteinExistence type="predicted"/>
<reference evidence="2 3" key="1">
    <citation type="journal article" date="2014" name="PLoS ONE">
        <title>Global Analysis of Gene Expression Profiles in Physic Nut (Jatropha curcas L.) Seedlings Exposed to Salt Stress.</title>
        <authorList>
            <person name="Zhang L."/>
            <person name="Zhang C."/>
            <person name="Wu P."/>
            <person name="Chen Y."/>
            <person name="Li M."/>
            <person name="Jiang H."/>
            <person name="Wu G."/>
        </authorList>
    </citation>
    <scope>NUCLEOTIDE SEQUENCE [LARGE SCALE GENOMIC DNA]</scope>
    <source>
        <strain evidence="3">cv. GZQX0401</strain>
        <tissue evidence="2">Young leaves</tissue>
    </source>
</reference>
<keyword evidence="3" id="KW-1185">Reference proteome</keyword>
<name>A0A067L3X4_JATCU</name>
<accession>A0A067L3X4</accession>
<keyword evidence="1" id="KW-0732">Signal</keyword>
<dbReference type="EMBL" id="KK914317">
    <property type="protein sequence ID" value="KDP41938.1"/>
    <property type="molecule type" value="Genomic_DNA"/>
</dbReference>
<evidence type="ECO:0000313" key="2">
    <source>
        <dbReference type="EMBL" id="KDP41938.1"/>
    </source>
</evidence>
<protein>
    <submittedName>
        <fullName evidence="2">Uncharacterized protein</fullName>
    </submittedName>
</protein>